<gene>
    <name evidence="4" type="ORF">E3J62_09490</name>
</gene>
<protein>
    <recommendedName>
        <fullName evidence="3">P/Homo B domain-containing protein</fullName>
    </recommendedName>
</protein>
<feature type="domain" description="P/Homo B" evidence="3">
    <location>
        <begin position="112"/>
        <end position="248"/>
    </location>
</feature>
<dbReference type="PROSITE" id="PS51829">
    <property type="entry name" value="P_HOMO_B"/>
    <property type="match status" value="1"/>
</dbReference>
<reference evidence="4 5" key="1">
    <citation type="submission" date="2019-03" db="EMBL/GenBank/DDBJ databases">
        <title>Metabolic potential of uncultured bacteria and archaea associated with petroleum seepage in deep-sea sediments.</title>
        <authorList>
            <person name="Dong X."/>
            <person name="Hubert C."/>
        </authorList>
    </citation>
    <scope>NUCLEOTIDE SEQUENCE [LARGE SCALE GENOMIC DNA]</scope>
    <source>
        <strain evidence="4">E44_bin18</strain>
    </source>
</reference>
<evidence type="ECO:0000313" key="5">
    <source>
        <dbReference type="Proteomes" id="UP000315525"/>
    </source>
</evidence>
<comment type="caution">
    <text evidence="4">The sequence shown here is derived from an EMBL/GenBank/DDBJ whole genome shotgun (WGS) entry which is preliminary data.</text>
</comment>
<keyword evidence="1" id="KW-0645">Protease</keyword>
<dbReference type="Gene3D" id="2.60.120.260">
    <property type="entry name" value="Galactose-binding domain-like"/>
    <property type="match status" value="1"/>
</dbReference>
<name>A0A523UQD8_UNCT6</name>
<organism evidence="4 5">
    <name type="scientific">candidate division TA06 bacterium</name>
    <dbReference type="NCBI Taxonomy" id="2250710"/>
    <lineage>
        <taxon>Bacteria</taxon>
        <taxon>Bacteria division TA06</taxon>
    </lineage>
</organism>
<keyword evidence="2" id="KW-0378">Hydrolase</keyword>
<evidence type="ECO:0000259" key="3">
    <source>
        <dbReference type="PROSITE" id="PS51829"/>
    </source>
</evidence>
<dbReference type="Gene3D" id="2.70.70.10">
    <property type="entry name" value="Glucose Permease (Domain IIA)"/>
    <property type="match status" value="1"/>
</dbReference>
<evidence type="ECO:0000313" key="4">
    <source>
        <dbReference type="EMBL" id="TET44762.1"/>
    </source>
</evidence>
<accession>A0A523UQD8</accession>
<dbReference type="GO" id="GO:0006508">
    <property type="term" value="P:proteolysis"/>
    <property type="evidence" value="ECO:0007669"/>
    <property type="project" value="UniProtKB-KW"/>
</dbReference>
<dbReference type="InterPro" id="IPR011055">
    <property type="entry name" value="Dup_hybrid_motif"/>
</dbReference>
<dbReference type="InterPro" id="IPR002884">
    <property type="entry name" value="P_dom"/>
</dbReference>
<dbReference type="GO" id="GO:0004252">
    <property type="term" value="F:serine-type endopeptidase activity"/>
    <property type="evidence" value="ECO:0007669"/>
    <property type="project" value="InterPro"/>
</dbReference>
<proteinExistence type="predicted"/>
<dbReference type="EMBL" id="SOJN01000110">
    <property type="protein sequence ID" value="TET44762.1"/>
    <property type="molecule type" value="Genomic_DNA"/>
</dbReference>
<dbReference type="SUPFAM" id="SSF51261">
    <property type="entry name" value="Duplicated hybrid motif"/>
    <property type="match status" value="1"/>
</dbReference>
<dbReference type="SUPFAM" id="SSF49785">
    <property type="entry name" value="Galactose-binding domain-like"/>
    <property type="match status" value="1"/>
</dbReference>
<evidence type="ECO:0000256" key="1">
    <source>
        <dbReference type="ARBA" id="ARBA00022670"/>
    </source>
</evidence>
<dbReference type="AlphaFoldDB" id="A0A523UQD8"/>
<evidence type="ECO:0000256" key="2">
    <source>
        <dbReference type="ARBA" id="ARBA00022801"/>
    </source>
</evidence>
<dbReference type="Proteomes" id="UP000315525">
    <property type="component" value="Unassembled WGS sequence"/>
</dbReference>
<dbReference type="InterPro" id="IPR008979">
    <property type="entry name" value="Galactose-bd-like_sf"/>
</dbReference>
<sequence>MAGRRQYTTGVAVLLLLTLVGWTGLFNVIAEPMNAGYDVKQERVYDVEIRVPSPEKAAELSSLGLECERPGVLSRRVPEQQLVTLREGGFDVAVIDQALHTSGKWRVPSGLPAPQHRSPCNEYFGYYWNPTDVHIPDDDDWVYSPIDIWEAPYEPEITKIDVSFSVYHTCWSDLIIELEDENVTNPYLYRLHNQEMGSGWLYGGETGITVFNGLDVNQEWGLWAIDLAPDDVGYIDEWSIYVYYDYPIFSKYPWPCNPNTEQHDITGTFGEFRKTGTTWRFHSGIDIQGNINHRVHPVSAGRVDLISGELMVVGEYEYIHVENLRPGIVVGEWVNCGEWIADYNASDNHVHLSDGKNGWYSNPLDLSWGIDYFSDNADPYVVSGSICLGTVLGILAKPPLQSRPNAYPQSVILL</sequence>